<dbReference type="AlphaFoldDB" id="A0A8K0GSQ3"/>
<dbReference type="EMBL" id="VOIH02000010">
    <property type="protein sequence ID" value="KAF3435598.1"/>
    <property type="molecule type" value="Genomic_DNA"/>
</dbReference>
<reference evidence="3" key="1">
    <citation type="submission" date="2020-03" db="EMBL/GenBank/DDBJ databases">
        <title>A high-quality chromosome-level genome assembly of a woody plant with both climbing and erect habits, Rhamnella rubrinervis.</title>
        <authorList>
            <person name="Lu Z."/>
            <person name="Yang Y."/>
            <person name="Zhu X."/>
            <person name="Sun Y."/>
        </authorList>
    </citation>
    <scope>NUCLEOTIDE SEQUENCE</scope>
    <source>
        <strain evidence="3">BYM</strain>
        <tissue evidence="3">Leaf</tissue>
    </source>
</reference>
<feature type="compositionally biased region" description="Low complexity" evidence="1">
    <location>
        <begin position="43"/>
        <end position="58"/>
    </location>
</feature>
<keyword evidence="2" id="KW-0732">Signal</keyword>
<gene>
    <name evidence="3" type="ORF">FNV43_RR22689</name>
</gene>
<dbReference type="Proteomes" id="UP000796880">
    <property type="component" value="Unassembled WGS sequence"/>
</dbReference>
<proteinExistence type="predicted"/>
<name>A0A8K0GSQ3_9ROSA</name>
<accession>A0A8K0GSQ3</accession>
<feature type="chain" id="PRO_5035442266" evidence="2">
    <location>
        <begin position="23"/>
        <end position="266"/>
    </location>
</feature>
<feature type="region of interest" description="Disordered" evidence="1">
    <location>
        <begin position="27"/>
        <end position="121"/>
    </location>
</feature>
<evidence type="ECO:0000313" key="3">
    <source>
        <dbReference type="EMBL" id="KAF3435598.1"/>
    </source>
</evidence>
<comment type="caution">
    <text evidence="3">The sequence shown here is derived from an EMBL/GenBank/DDBJ whole genome shotgun (WGS) entry which is preliminary data.</text>
</comment>
<evidence type="ECO:0000256" key="1">
    <source>
        <dbReference type="SAM" id="MobiDB-lite"/>
    </source>
</evidence>
<feature type="region of interest" description="Disordered" evidence="1">
    <location>
        <begin position="243"/>
        <end position="266"/>
    </location>
</feature>
<sequence length="266" mass="28802">MKSPCAILALLPLLLFASTIESRNEPGAYWRTPTNDQPINLKPSPSSPSHGPIIHRPIPSGPGYGLIRSGQSDDGEPQVIVKYSGQRSKASPITHNEGFKTPKSSPITHNEGFKTPKPSAKDVDATQTFTMIFGDAFKHINSPARDSRLTPDANNVAIIHFLENLKGVSASPVKPTPCIQTINVDVKTPNKSPYNNNISPAFAASYSVKATPDAATTSIDRETLMKLFHNKFRATPYASHYSGDDVVPNGKSPPAQPSPRNIINWI</sequence>
<feature type="compositionally biased region" description="Basic and acidic residues" evidence="1">
    <location>
        <begin position="111"/>
        <end position="121"/>
    </location>
</feature>
<feature type="compositionally biased region" description="Polar residues" evidence="1">
    <location>
        <begin position="85"/>
        <end position="94"/>
    </location>
</feature>
<keyword evidence="4" id="KW-1185">Reference proteome</keyword>
<protein>
    <submittedName>
        <fullName evidence="3">Uncharacterized protein</fullName>
    </submittedName>
</protein>
<organism evidence="3 4">
    <name type="scientific">Rhamnella rubrinervis</name>
    <dbReference type="NCBI Taxonomy" id="2594499"/>
    <lineage>
        <taxon>Eukaryota</taxon>
        <taxon>Viridiplantae</taxon>
        <taxon>Streptophyta</taxon>
        <taxon>Embryophyta</taxon>
        <taxon>Tracheophyta</taxon>
        <taxon>Spermatophyta</taxon>
        <taxon>Magnoliopsida</taxon>
        <taxon>eudicotyledons</taxon>
        <taxon>Gunneridae</taxon>
        <taxon>Pentapetalae</taxon>
        <taxon>rosids</taxon>
        <taxon>fabids</taxon>
        <taxon>Rosales</taxon>
        <taxon>Rhamnaceae</taxon>
        <taxon>rhamnoid group</taxon>
        <taxon>Rhamneae</taxon>
        <taxon>Rhamnella</taxon>
    </lineage>
</organism>
<evidence type="ECO:0000256" key="2">
    <source>
        <dbReference type="SAM" id="SignalP"/>
    </source>
</evidence>
<evidence type="ECO:0000313" key="4">
    <source>
        <dbReference type="Proteomes" id="UP000796880"/>
    </source>
</evidence>
<feature type="signal peptide" evidence="2">
    <location>
        <begin position="1"/>
        <end position="22"/>
    </location>
</feature>